<feature type="transmembrane region" description="Helical" evidence="2">
    <location>
        <begin position="179"/>
        <end position="201"/>
    </location>
</feature>
<accession>A0AA37Q5J1</accession>
<feature type="transmembrane region" description="Helical" evidence="2">
    <location>
        <begin position="112"/>
        <end position="140"/>
    </location>
</feature>
<comment type="caution">
    <text evidence="3">The sequence shown here is derived from an EMBL/GenBank/DDBJ whole genome shotgun (WGS) entry which is preliminary data.</text>
</comment>
<dbReference type="RefSeq" id="WP_284351424.1">
    <property type="nucleotide sequence ID" value="NZ_BRXS01000005.1"/>
</dbReference>
<evidence type="ECO:0000256" key="2">
    <source>
        <dbReference type="SAM" id="Phobius"/>
    </source>
</evidence>
<feature type="transmembrane region" description="Helical" evidence="2">
    <location>
        <begin position="288"/>
        <end position="307"/>
    </location>
</feature>
<feature type="region of interest" description="Disordered" evidence="1">
    <location>
        <begin position="1"/>
        <end position="22"/>
    </location>
</feature>
<reference evidence="3" key="1">
    <citation type="submission" date="2022-08" db="EMBL/GenBank/DDBJ databases">
        <title>Draft genome sequencing of Roseisolibacter agri AW1220.</title>
        <authorList>
            <person name="Tobiishi Y."/>
            <person name="Tonouchi A."/>
        </authorList>
    </citation>
    <scope>NUCLEOTIDE SEQUENCE</scope>
    <source>
        <strain evidence="3">AW1220</strain>
    </source>
</reference>
<dbReference type="EMBL" id="BRXS01000005">
    <property type="protein sequence ID" value="GLC26975.1"/>
    <property type="molecule type" value="Genomic_DNA"/>
</dbReference>
<keyword evidence="2" id="KW-0472">Membrane</keyword>
<name>A0AA37Q5J1_9BACT</name>
<proteinExistence type="predicted"/>
<evidence type="ECO:0000256" key="1">
    <source>
        <dbReference type="SAM" id="MobiDB-lite"/>
    </source>
</evidence>
<sequence length="316" mass="33854">MTTAPAFRTDERPARGTRPRLPHPRAVLREQLRTTGHALRWPALVVAALVALATLRLASRILSRGAAVELHDEPTALLGLVGALMPIAVWARDERFGPGFLWTLPVDRRRHALIKVLAGWLWLMGGVALLALWMLVLAVASGGRVLPLETLQVLGGPAPVAGALDPAALRTVQWAPGPVIWAVPFTAATVSYLLASALALGTRHPLRWVVGTALALPLSSIAGEVAGEQLGMSWLANAPPRALELLIESRFGLDAVLTARTSSLDDAATLTTGQQVMVWSAVPDLADWRTATLLWTGLGLLALWAAASRHRERRRA</sequence>
<keyword evidence="2" id="KW-0812">Transmembrane</keyword>
<evidence type="ECO:0000313" key="3">
    <source>
        <dbReference type="EMBL" id="GLC26975.1"/>
    </source>
</evidence>
<dbReference type="AlphaFoldDB" id="A0AA37Q5J1"/>
<feature type="transmembrane region" description="Helical" evidence="2">
    <location>
        <begin position="75"/>
        <end position="91"/>
    </location>
</feature>
<keyword evidence="4" id="KW-1185">Reference proteome</keyword>
<feature type="transmembrane region" description="Helical" evidence="2">
    <location>
        <begin position="38"/>
        <end position="55"/>
    </location>
</feature>
<dbReference type="Proteomes" id="UP001161325">
    <property type="component" value="Unassembled WGS sequence"/>
</dbReference>
<keyword evidence="2" id="KW-1133">Transmembrane helix</keyword>
<gene>
    <name evidence="3" type="ORF">rosag_34880</name>
</gene>
<organism evidence="3 4">
    <name type="scientific">Roseisolibacter agri</name>
    <dbReference type="NCBI Taxonomy" id="2014610"/>
    <lineage>
        <taxon>Bacteria</taxon>
        <taxon>Pseudomonadati</taxon>
        <taxon>Gemmatimonadota</taxon>
        <taxon>Gemmatimonadia</taxon>
        <taxon>Gemmatimonadales</taxon>
        <taxon>Gemmatimonadaceae</taxon>
        <taxon>Roseisolibacter</taxon>
    </lineage>
</organism>
<protein>
    <recommendedName>
        <fullName evidence="5">ABC-2 family transporter protein</fullName>
    </recommendedName>
</protein>
<feature type="transmembrane region" description="Helical" evidence="2">
    <location>
        <begin position="208"/>
        <end position="227"/>
    </location>
</feature>
<evidence type="ECO:0000313" key="4">
    <source>
        <dbReference type="Proteomes" id="UP001161325"/>
    </source>
</evidence>
<evidence type="ECO:0008006" key="5">
    <source>
        <dbReference type="Google" id="ProtNLM"/>
    </source>
</evidence>